<reference evidence="2" key="1">
    <citation type="submission" date="2017-01" db="EMBL/GenBank/DDBJ databases">
        <authorList>
            <person name="Mah S.A."/>
            <person name="Swanson W.J."/>
            <person name="Moy G.W."/>
            <person name="Vacquier V.D."/>
        </authorList>
    </citation>
    <scope>NUCLEOTIDE SEQUENCE [LARGE SCALE GENOMIC DNA]</scope>
    <source>
        <strain evidence="2">124861</strain>
    </source>
</reference>
<dbReference type="SUPFAM" id="SSF53756">
    <property type="entry name" value="UDP-Glycosyltransferase/glycogen phosphorylase"/>
    <property type="match status" value="1"/>
</dbReference>
<dbReference type="PANTHER" id="PTHR12526">
    <property type="entry name" value="GLYCOSYLTRANSFERASE"/>
    <property type="match status" value="1"/>
</dbReference>
<dbReference type="OrthoDB" id="433681at2"/>
<comment type="caution">
    <text evidence="1">The sequence shown here is derived from an EMBL/GenBank/DDBJ whole genome shotgun (WGS) entry which is preliminary data.</text>
</comment>
<protein>
    <recommendedName>
        <fullName evidence="3">Glycosyl transferase family 1 domain-containing protein</fullName>
    </recommendedName>
</protein>
<accession>A0A1X3DFB1</accession>
<dbReference type="CDD" id="cd03801">
    <property type="entry name" value="GT4_PimA-like"/>
    <property type="match status" value="1"/>
</dbReference>
<name>A0A1X3DFB1_9NEIS</name>
<evidence type="ECO:0000313" key="1">
    <source>
        <dbReference type="EMBL" id="OSI18421.1"/>
    </source>
</evidence>
<dbReference type="AlphaFoldDB" id="A0A1X3DFB1"/>
<dbReference type="RefSeq" id="WP_085360158.1">
    <property type="nucleotide sequence ID" value="NZ_MTAB01000025.1"/>
</dbReference>
<proteinExistence type="predicted"/>
<dbReference type="Gene3D" id="3.40.50.2000">
    <property type="entry name" value="Glycogen Phosphorylase B"/>
    <property type="match status" value="2"/>
</dbReference>
<evidence type="ECO:0000313" key="2">
    <source>
        <dbReference type="Proteomes" id="UP000193303"/>
    </source>
</evidence>
<sequence length="407" mass="47260">MRSKKIAFLYEVFQFKKLLKQIHSNVEQADIIFFFPAYHLGGAERVHADILETFSQYKTCCFITEKSKNDFLKETFYQYTDIIELGAFRSLVYKWYAKKVAGLINRKKKAIIFGCNSSFFYRVLPHVQNHIKVVDLVHAFSFEYPWAAEKLSLPVLKKIDTRIVLGKKTFDDFKQQYHEEGKDENLLSRIMIIPNKVDTPDTFPQKPDNPNLKVLFVGRNSSEKRPEIFLEIVKKSYSLQLPVEFTLIGDFDEFHVSYPNLHIAGSIKEKEKLNQYYLESDLLLITSWREGFPMVILEGMAYGVVPVSTNVGEVPEFINDKNQNGWIIQDDSIPLYLNKKTVSLNDFMPCVDKFIECIAQSAKNRTQLKIFQMNAYQSVKRDFSAAANRKAYLDMMAINGLDKKYEA</sequence>
<dbReference type="Proteomes" id="UP000193303">
    <property type="component" value="Unassembled WGS sequence"/>
</dbReference>
<evidence type="ECO:0008006" key="3">
    <source>
        <dbReference type="Google" id="ProtNLM"/>
    </source>
</evidence>
<organism evidence="1 2">
    <name type="scientific">Neisseria dumasiana</name>
    <dbReference type="NCBI Taxonomy" id="1931275"/>
    <lineage>
        <taxon>Bacteria</taxon>
        <taxon>Pseudomonadati</taxon>
        <taxon>Pseudomonadota</taxon>
        <taxon>Betaproteobacteria</taxon>
        <taxon>Neisseriales</taxon>
        <taxon>Neisseriaceae</taxon>
        <taxon>Neisseria</taxon>
    </lineage>
</organism>
<dbReference type="STRING" id="1931275.BV914_06020"/>
<dbReference type="EMBL" id="MTAB01000025">
    <property type="protein sequence ID" value="OSI18421.1"/>
    <property type="molecule type" value="Genomic_DNA"/>
</dbReference>
<dbReference type="Pfam" id="PF13692">
    <property type="entry name" value="Glyco_trans_1_4"/>
    <property type="match status" value="1"/>
</dbReference>
<dbReference type="PANTHER" id="PTHR12526:SF630">
    <property type="entry name" value="GLYCOSYLTRANSFERASE"/>
    <property type="match status" value="1"/>
</dbReference>
<gene>
    <name evidence="1" type="ORF">BV912_09740</name>
</gene>